<dbReference type="GO" id="GO:0009307">
    <property type="term" value="P:DNA restriction-modification system"/>
    <property type="evidence" value="ECO:0007669"/>
    <property type="project" value="UniProtKB-KW"/>
</dbReference>
<proteinExistence type="inferred from homology"/>
<keyword evidence="3" id="KW-0238">DNA-binding</keyword>
<dbReference type="GO" id="GO:0032259">
    <property type="term" value="P:methylation"/>
    <property type="evidence" value="ECO:0007669"/>
    <property type="project" value="UniProtKB-KW"/>
</dbReference>
<name>E4ZD56_NEIL0</name>
<dbReference type="SUPFAM" id="SSF116734">
    <property type="entry name" value="DNA methylase specificity domain"/>
    <property type="match status" value="2"/>
</dbReference>
<dbReference type="GO" id="GO:0008168">
    <property type="term" value="F:methyltransferase activity"/>
    <property type="evidence" value="ECO:0007669"/>
    <property type="project" value="UniProtKB-KW"/>
</dbReference>
<accession>E4ZD56</accession>
<evidence type="ECO:0000256" key="1">
    <source>
        <dbReference type="ARBA" id="ARBA00010923"/>
    </source>
</evidence>
<comment type="similarity">
    <text evidence="1">Belongs to the type-I restriction system S methylase family.</text>
</comment>
<dbReference type="HOGENOM" id="CLU_021095_2_3_4"/>
<reference evidence="5 6" key="1">
    <citation type="journal article" date="2010" name="BMC Genomics">
        <title>Independent evolution of the core and accessory gene sets in the genus Neisseria: insights gained from the genome of Neisseria lactamica isolate 020-06.</title>
        <authorList>
            <person name="Bennett J.S."/>
            <person name="Bentley S.D."/>
            <person name="Vernikos G.S."/>
            <person name="Quail M.A."/>
            <person name="Cherevach I."/>
            <person name="White B."/>
            <person name="Parkhill J."/>
            <person name="Maiden M.C."/>
        </authorList>
    </citation>
    <scope>NUCLEOTIDE SEQUENCE [LARGE SCALE GENOMIC DNA]</scope>
    <source>
        <strain evidence="5 6">020-06</strain>
    </source>
</reference>
<dbReference type="InterPro" id="IPR052021">
    <property type="entry name" value="Type-I_RS_S_subunit"/>
</dbReference>
<protein>
    <submittedName>
        <fullName evidence="5">Putative Type I restriction-modification system DNA methylase</fullName>
    </submittedName>
</protein>
<evidence type="ECO:0000256" key="2">
    <source>
        <dbReference type="ARBA" id="ARBA00022747"/>
    </source>
</evidence>
<evidence type="ECO:0000256" key="3">
    <source>
        <dbReference type="ARBA" id="ARBA00023125"/>
    </source>
</evidence>
<feature type="domain" description="Type I restriction modification DNA specificity" evidence="4">
    <location>
        <begin position="5"/>
        <end position="180"/>
    </location>
</feature>
<dbReference type="Pfam" id="PF01420">
    <property type="entry name" value="Methylase_S"/>
    <property type="match status" value="2"/>
</dbReference>
<organism evidence="5 6">
    <name type="scientific">Neisseria lactamica (strain 020-06)</name>
    <dbReference type="NCBI Taxonomy" id="489653"/>
    <lineage>
        <taxon>Bacteria</taxon>
        <taxon>Pseudomonadati</taxon>
        <taxon>Pseudomonadota</taxon>
        <taxon>Betaproteobacteria</taxon>
        <taxon>Neisseriales</taxon>
        <taxon>Neisseriaceae</taxon>
        <taxon>Neisseria</taxon>
    </lineage>
</organism>
<dbReference type="RefSeq" id="WP_013448940.1">
    <property type="nucleotide sequence ID" value="NC_014752.1"/>
</dbReference>
<dbReference type="Proteomes" id="UP000008723">
    <property type="component" value="Chromosome"/>
</dbReference>
<gene>
    <name evidence="5" type="ordered locus">NLA_10650</name>
</gene>
<dbReference type="PANTHER" id="PTHR30408">
    <property type="entry name" value="TYPE-1 RESTRICTION ENZYME ECOKI SPECIFICITY PROTEIN"/>
    <property type="match status" value="1"/>
</dbReference>
<dbReference type="AlphaFoldDB" id="E4ZD56"/>
<keyword evidence="5" id="KW-0808">Transferase</keyword>
<evidence type="ECO:0000313" key="6">
    <source>
        <dbReference type="Proteomes" id="UP000008723"/>
    </source>
</evidence>
<dbReference type="InterPro" id="IPR044946">
    <property type="entry name" value="Restrct_endonuc_typeI_TRD_sf"/>
</dbReference>
<keyword evidence="5" id="KW-0489">Methyltransferase</keyword>
<dbReference type="InterPro" id="IPR000055">
    <property type="entry name" value="Restrct_endonuc_typeI_TRD"/>
</dbReference>
<dbReference type="KEGG" id="nla:NLA_10650"/>
<keyword evidence="2" id="KW-0680">Restriction system</keyword>
<dbReference type="PANTHER" id="PTHR30408:SF13">
    <property type="entry name" value="TYPE I RESTRICTION ENZYME HINDI SPECIFICITY SUBUNIT"/>
    <property type="match status" value="1"/>
</dbReference>
<dbReference type="GO" id="GO:0003677">
    <property type="term" value="F:DNA binding"/>
    <property type="evidence" value="ECO:0007669"/>
    <property type="project" value="UniProtKB-KW"/>
</dbReference>
<evidence type="ECO:0000259" key="4">
    <source>
        <dbReference type="Pfam" id="PF01420"/>
    </source>
</evidence>
<dbReference type="REBASE" id="29594">
    <property type="entry name" value="S.Nla640ORF10640P"/>
</dbReference>
<dbReference type="Gene3D" id="3.90.220.20">
    <property type="entry name" value="DNA methylase specificity domains"/>
    <property type="match status" value="2"/>
</dbReference>
<evidence type="ECO:0000313" key="5">
    <source>
        <dbReference type="EMBL" id="CBN87289.1"/>
    </source>
</evidence>
<dbReference type="eggNOG" id="COG0732">
    <property type="taxonomic scope" value="Bacteria"/>
</dbReference>
<dbReference type="EMBL" id="FN995097">
    <property type="protein sequence ID" value="CBN87289.1"/>
    <property type="molecule type" value="Genomic_DNA"/>
</dbReference>
<feature type="domain" description="Type I restriction modification DNA specificity" evidence="4">
    <location>
        <begin position="221"/>
        <end position="376"/>
    </location>
</feature>
<sequence length="395" mass="45417">MKRQIKIGEIAEINANSLTQKDMFQEIMYLDTGNITRNEIDNIQILNITMDKIPSRAKRKVKDKTIIYSTVRPNQEHYGFLENPSDNFIVSTGFSTIDVYDDNTDEKFIYYLLTQKHITDYLHTIGENSVSSYPSINPDDIANLKFTVPDLKTQQSIAAVLSALDKKIALNKQINARLEEMAKTLYDYWFVQFDFPDANSKPYKSSGGEMVFDETLKREIPKGWKPFKLSELVTLSTGKEDANFATEQGIYPFFTCSEKILKCDVYSFDTQAILLAGNGTFSVKRFTGRFNAYQRTYVLEPKSKNLYPIVYFVIIDNVIKFTSGSRGSIIKFITRGDIEHIDVVLPNDIENMRFSEVLYTYLLQAELLEKQNYQLTQLRDFLLPMLMNGQVSVAE</sequence>